<dbReference type="PRINTS" id="PR00926">
    <property type="entry name" value="MITOCARRIER"/>
</dbReference>
<keyword evidence="4" id="KW-0677">Repeat</keyword>
<gene>
    <name evidence="8" type="ORF">ALAG00032_LOCUS14274</name>
</gene>
<keyword evidence="2 7" id="KW-0813">Transport</keyword>
<evidence type="ECO:0000256" key="4">
    <source>
        <dbReference type="ARBA" id="ARBA00022737"/>
    </source>
</evidence>
<dbReference type="AlphaFoldDB" id="A0A7S3K362"/>
<dbReference type="Gene3D" id="1.50.40.10">
    <property type="entry name" value="Mitochondrial carrier domain"/>
    <property type="match status" value="1"/>
</dbReference>
<evidence type="ECO:0000256" key="5">
    <source>
        <dbReference type="ARBA" id="ARBA00023136"/>
    </source>
</evidence>
<name>A0A7S3K362_9STRA</name>
<comment type="similarity">
    <text evidence="7">Belongs to the mitochondrial carrier (TC 2.A.29) family.</text>
</comment>
<dbReference type="InterPro" id="IPR023395">
    <property type="entry name" value="MCP_dom_sf"/>
</dbReference>
<feature type="repeat" description="Solcar" evidence="6">
    <location>
        <begin position="152"/>
        <end position="238"/>
    </location>
</feature>
<evidence type="ECO:0000256" key="1">
    <source>
        <dbReference type="ARBA" id="ARBA00004141"/>
    </source>
</evidence>
<feature type="repeat" description="Solcar" evidence="6">
    <location>
        <begin position="253"/>
        <end position="343"/>
    </location>
</feature>
<keyword evidence="3 6" id="KW-0812">Transmembrane</keyword>
<organism evidence="8">
    <name type="scientific">Aureoumbra lagunensis</name>
    <dbReference type="NCBI Taxonomy" id="44058"/>
    <lineage>
        <taxon>Eukaryota</taxon>
        <taxon>Sar</taxon>
        <taxon>Stramenopiles</taxon>
        <taxon>Ochrophyta</taxon>
        <taxon>Pelagophyceae</taxon>
        <taxon>Pelagomonadales</taxon>
        <taxon>Aureoumbra</taxon>
    </lineage>
</organism>
<proteinExistence type="inferred from homology"/>
<feature type="repeat" description="Solcar" evidence="6">
    <location>
        <begin position="49"/>
        <end position="140"/>
    </location>
</feature>
<comment type="subcellular location">
    <subcellularLocation>
        <location evidence="1">Membrane</location>
        <topology evidence="1">Multi-pass membrane protein</topology>
    </subcellularLocation>
</comment>
<dbReference type="GO" id="GO:0016020">
    <property type="term" value="C:membrane"/>
    <property type="evidence" value="ECO:0007669"/>
    <property type="project" value="UniProtKB-SubCell"/>
</dbReference>
<dbReference type="PROSITE" id="PS50920">
    <property type="entry name" value="SOLCAR"/>
    <property type="match status" value="3"/>
</dbReference>
<evidence type="ECO:0000256" key="7">
    <source>
        <dbReference type="RuleBase" id="RU000488"/>
    </source>
</evidence>
<protein>
    <recommendedName>
        <fullName evidence="9">Mitochondrial carrier protein</fullName>
    </recommendedName>
</protein>
<dbReference type="Pfam" id="PF00153">
    <property type="entry name" value="Mito_carr"/>
    <property type="match status" value="3"/>
</dbReference>
<keyword evidence="5 6" id="KW-0472">Membrane</keyword>
<evidence type="ECO:0000256" key="3">
    <source>
        <dbReference type="ARBA" id="ARBA00022692"/>
    </source>
</evidence>
<evidence type="ECO:0000313" key="8">
    <source>
        <dbReference type="EMBL" id="CAE0373473.1"/>
    </source>
</evidence>
<evidence type="ECO:0000256" key="2">
    <source>
        <dbReference type="ARBA" id="ARBA00022448"/>
    </source>
</evidence>
<evidence type="ECO:0008006" key="9">
    <source>
        <dbReference type="Google" id="ProtNLM"/>
    </source>
</evidence>
<dbReference type="PANTHER" id="PTHR24089">
    <property type="entry name" value="SOLUTE CARRIER FAMILY 25"/>
    <property type="match status" value="1"/>
</dbReference>
<reference evidence="8" key="1">
    <citation type="submission" date="2021-01" db="EMBL/GenBank/DDBJ databases">
        <authorList>
            <person name="Corre E."/>
            <person name="Pelletier E."/>
            <person name="Niang G."/>
            <person name="Scheremetjew M."/>
            <person name="Finn R."/>
            <person name="Kale V."/>
            <person name="Holt S."/>
            <person name="Cochrane G."/>
            <person name="Meng A."/>
            <person name="Brown T."/>
            <person name="Cohen L."/>
        </authorList>
    </citation>
    <scope>NUCLEOTIDE SEQUENCE</scope>
    <source>
        <strain evidence="8">CCMP1510</strain>
    </source>
</reference>
<dbReference type="GO" id="GO:0055085">
    <property type="term" value="P:transmembrane transport"/>
    <property type="evidence" value="ECO:0007669"/>
    <property type="project" value="InterPro"/>
</dbReference>
<accession>A0A7S3K362</accession>
<dbReference type="SUPFAM" id="SSF103506">
    <property type="entry name" value="Mitochondrial carrier"/>
    <property type="match status" value="1"/>
</dbReference>
<dbReference type="EMBL" id="HBIJ01021951">
    <property type="protein sequence ID" value="CAE0373473.1"/>
    <property type="molecule type" value="Transcribed_RNA"/>
</dbReference>
<sequence>MSVEKRRRDVKEENDKVLSRRDTIRIDEFPEISGNETENEGLQHGQLEEKWWSTVVAGGIAGAVSRTCTAPLERLKILFQVQGLSAGAHPLRHTSIWPSLVALYKKDGLLGLWKGNGLNCIRVVPSSAVQFACYKFYREFFFCDDGSGHVQLKAWQHVIAGGLAGATSTICTYPLDLIRARRTVDFRGDVPSSLIGGLRHVLHTEGIPGLFRGIIPSLCGIFPYLGIDFAVFDLLKRYCRTSKIGLSTTNEELLPTTKLLCGAIAGVIGMTAAFPFDTVRRNLQVASLKVRHSEPPKTMITFMSETVRLHGVAALYRGIFPNYLKAAPSVAISFTTFEALKPFFDRLHPQDWL</sequence>
<dbReference type="InterPro" id="IPR018108">
    <property type="entry name" value="MCP_transmembrane"/>
</dbReference>
<dbReference type="InterPro" id="IPR002067">
    <property type="entry name" value="MCP"/>
</dbReference>
<evidence type="ECO:0000256" key="6">
    <source>
        <dbReference type="PROSITE-ProRule" id="PRU00282"/>
    </source>
</evidence>